<dbReference type="InterPro" id="IPR027417">
    <property type="entry name" value="P-loop_NTPase"/>
</dbReference>
<gene>
    <name evidence="2" type="ORF">BN159_7606</name>
</gene>
<dbReference type="PATRIC" id="fig|1214101.3.peg.7705"/>
<dbReference type="Proteomes" id="UP000008043">
    <property type="component" value="Chromosome"/>
</dbReference>
<dbReference type="Gene3D" id="3.40.50.300">
    <property type="entry name" value="P-loop containing nucleotide triphosphate hydrolases"/>
    <property type="match status" value="1"/>
</dbReference>
<name>K4REP9_STRDJ</name>
<organism evidence="2 3">
    <name type="scientific">Streptomyces davaonensis (strain DSM 101723 / JCM 4913 / KCC S-0913 / 768)</name>
    <dbReference type="NCBI Taxonomy" id="1214101"/>
    <lineage>
        <taxon>Bacteria</taxon>
        <taxon>Bacillati</taxon>
        <taxon>Actinomycetota</taxon>
        <taxon>Actinomycetes</taxon>
        <taxon>Kitasatosporales</taxon>
        <taxon>Streptomycetaceae</taxon>
        <taxon>Streptomyces</taxon>
    </lineage>
</organism>
<protein>
    <recommendedName>
        <fullName evidence="1">ORC1/DEAH AAA+ ATPase domain-containing protein</fullName>
    </recommendedName>
</protein>
<dbReference type="EMBL" id="HE971709">
    <property type="protein sequence ID" value="CCK31985.1"/>
    <property type="molecule type" value="Genomic_DNA"/>
</dbReference>
<evidence type="ECO:0000313" key="3">
    <source>
        <dbReference type="Proteomes" id="UP000008043"/>
    </source>
</evidence>
<proteinExistence type="predicted"/>
<feature type="domain" description="ORC1/DEAH AAA+ ATPase" evidence="1">
    <location>
        <begin position="125"/>
        <end position="268"/>
    </location>
</feature>
<dbReference type="Pfam" id="PF13401">
    <property type="entry name" value="AAA_22"/>
    <property type="match status" value="1"/>
</dbReference>
<accession>K4REP9</accession>
<keyword evidence="3" id="KW-1185">Reference proteome</keyword>
<evidence type="ECO:0000259" key="1">
    <source>
        <dbReference type="Pfam" id="PF13401"/>
    </source>
</evidence>
<dbReference type="InterPro" id="IPR049945">
    <property type="entry name" value="AAA_22"/>
</dbReference>
<reference evidence="2 3" key="1">
    <citation type="journal article" date="2012" name="J. Bacteriol.">
        <title>Genome sequence of the bacterium Streptomyces davawensis JCM 4913 and heterologous production of the unique antibiotic roseoflavin.</title>
        <authorList>
            <person name="Jankowitsch F."/>
            <person name="Schwarz J."/>
            <person name="Ruckert C."/>
            <person name="Gust B."/>
            <person name="Szczepanowski R."/>
            <person name="Blom J."/>
            <person name="Pelzer S."/>
            <person name="Kalinowski J."/>
            <person name="Mack M."/>
        </authorList>
    </citation>
    <scope>NUCLEOTIDE SEQUENCE [LARGE SCALE GENOMIC DNA]</scope>
    <source>
        <strain evidence="3">DSM 101723 / JCM 4913 / KCC S-0913 / 768</strain>
    </source>
</reference>
<dbReference type="STRING" id="1214101.BN159_7606"/>
<dbReference type="GO" id="GO:0016887">
    <property type="term" value="F:ATP hydrolysis activity"/>
    <property type="evidence" value="ECO:0007669"/>
    <property type="project" value="InterPro"/>
</dbReference>
<dbReference type="eggNOG" id="COG0470">
    <property type="taxonomic scope" value="Bacteria"/>
</dbReference>
<sequence>MIRSLYQAVGSRLSSREFCAFMGALDLSQTGAMDRAALARAVRSGAAELTPGKGHDSALKLFHLVRAQALPDSNRKGVAASDVLAELGAPELLDLYPAPARFTEVLDPLPAPGARSIADAVMRNSGRLVVAHGDAGAGKTTAIRQMKDHLPAGSQVVHFDCYGGGDYLSAGEERHTPERFVTQVVNELAQLCGTPLLIPVLQRQEDLWRRLRRTLDGAVAGLPPNAVVVLAVDAADNAATAARECGNRSFLPELVRLALPERVSVVLTARSHRVGSLGATTAAEEVPLAVFDAPTSAAHLRRHRPDASEEEAHAFHDRTQGNPRAQFYALQQAAEHAWDMSTLLAKSERTPKAVFDDLIDSALQVGGADAGGLRWLAVMLALSRPVRLQTLATALDVDLAAVRNFAAGLAPGVRVVDDSIQFRDEDFETHVRECVDPSEVIAAHSRLADLCLAARANDVDAAAHVADHLAASGRLEELLQLVLEEPSPVGITEGFRREEVQGRRLDLAVRAAAETADAAAAVRLAVRGCDTASRFDTLSSLTESHLDLVARYTDPDLLRAHVLRTRGGSWLAPMFLQMAAVLSRTPERHDSARADLESAGGWLRRWMAQRDGEGRHWDVTSDDVAAAAEACYRLDGVRAALRELRRWRPGDLVLDAAVALAERLANDVDPTVVRGLLKRYRVPAEAQARFFVAVVSPSGEPDAEWVDEVLAALLMDLPAEPLPGQSRLLDAALRHGDRQMTADLAKRWSTALPSGLWDYAGSTENGTAILRCHAADAVLSGNDMDVAALVPAELRAPTGETGRTMDSRARDRDEWLQLVKPIAAAAVLVARASLREVDADEVLAFCDRGIAARMERATHRWFTYDRSYPAWASLVASAALDTDVALEVVDRLAGAAETIRRGGAPELWMELAALLLPYRHLQGMAADLCTRAAGYVNSHDYPARERLDLLARLAELGTKVDVDLGRHLFDQAVDAATGINDDAARLLEVHVDLAHRADVSSLDPAHTAARLVRAAEQMAPHVSEAAEIPYTEIVEAAARLDPFTGLAAASRWDDQDRIGLSSTLPAALTGAVRNGGVPSQQVLFLDHLIGDDGGRWYLQLNIAERLAAGGAAERQECRRVLLRAVEWVRRRVPARDQQAMAWRLVDAAERLGHGSSVRSALESVIRLGDVREDAVIGHAATRDWGGSQGRAPEVQTLLADAASRSWLSLAEDVGTLVDARVYGDELRGFITAVLQRVPYGQRLDALTIVASLPDLDARDVLAVLSDQVRRWSSTPDVMTWATAGLPDLMHRLFAGLFWGHDVRGTIEQLRAFGDDLTIRQAALAALPEARQDLRAYGWRSIAALLGHLCPPGEAGSALLGLLDDRVPPDTVAIEQQSPATAVPLLLWSTFGHPRRELRWRAAHSTRELLTASSAAVAESLAADLVQRLGSDAPGAFRDTNLHFYRFSATAALLAAIERVAAERPDILAAHFREFVCIATDRVFPHAQIRELARRSALAVAAAANADPTQVETLRLANQPSSWFVDYGRSYGRRERISRDGRYDFDSMDTIPYWYGPLAEVFDVEVDVIAETAEEFILDRWGLSNDDWWTDARELRDERSWERTGHRHGSLPREENLRLYIEYHAMMATAGHLADEGCPVRAGTWAHEQADSWEDWLLPHLPAPTGWLADLGTLVPAEPEFLLPRARSATWDTASPADFDHALGLTGDNGASDMIRVAASARLQGSDSHETVRVASAVVDPRHATDLQRALASASNPTDWKLPDEEEEEFEVDDGAFHLSGWILDPYEPREYLDRHDVYAYEMRRELPLPGTAFRTQSRTALDAARLALTAHDGGIVAQAQQWADPDPGSDSAPPFVSSGYRVHVRRDALLRYLAVTGTSLITEVQIARRRTGQRRDGYRIPVSRIYLLDATGNLSASGLRGRAR</sequence>
<dbReference type="KEGG" id="sdv:BN159_7606"/>
<dbReference type="SUPFAM" id="SSF52540">
    <property type="entry name" value="P-loop containing nucleoside triphosphate hydrolases"/>
    <property type="match status" value="1"/>
</dbReference>
<dbReference type="HOGENOM" id="CLU_001478_0_0_11"/>
<evidence type="ECO:0000313" key="2">
    <source>
        <dbReference type="EMBL" id="CCK31985.1"/>
    </source>
</evidence>